<evidence type="ECO:0000256" key="1">
    <source>
        <dbReference type="SAM" id="Phobius"/>
    </source>
</evidence>
<evidence type="ECO:0000313" key="2">
    <source>
        <dbReference type="EMBL" id="ABW00833.1"/>
    </source>
</evidence>
<dbReference type="STRING" id="391037.Sare_5090"/>
<dbReference type="HOGENOM" id="CLU_117589_0_0_11"/>
<feature type="transmembrane region" description="Helical" evidence="1">
    <location>
        <begin position="83"/>
        <end position="103"/>
    </location>
</feature>
<dbReference type="EMBL" id="CP000850">
    <property type="protein sequence ID" value="ABW00833.1"/>
    <property type="molecule type" value="Genomic_DNA"/>
</dbReference>
<dbReference type="InterPro" id="IPR012340">
    <property type="entry name" value="NA-bd_OB-fold"/>
</dbReference>
<dbReference type="eggNOG" id="ENOG50335JA">
    <property type="taxonomic scope" value="Bacteria"/>
</dbReference>
<keyword evidence="1" id="KW-0812">Transmembrane</keyword>
<reference evidence="2" key="1">
    <citation type="submission" date="2007-10" db="EMBL/GenBank/DDBJ databases">
        <title>Complete sequence of Salinispora arenicola CNS-205.</title>
        <authorList>
            <consortium name="US DOE Joint Genome Institute"/>
            <person name="Copeland A."/>
            <person name="Lucas S."/>
            <person name="Lapidus A."/>
            <person name="Barry K."/>
            <person name="Glavina del Rio T."/>
            <person name="Dalin E."/>
            <person name="Tice H."/>
            <person name="Pitluck S."/>
            <person name="Foster B."/>
            <person name="Schmutz J."/>
            <person name="Larimer F."/>
            <person name="Land M."/>
            <person name="Hauser L."/>
            <person name="Kyrpides N."/>
            <person name="Ivanova N."/>
            <person name="Jensen P.R."/>
            <person name="Moore B.S."/>
            <person name="Penn K."/>
            <person name="Jenkins C."/>
            <person name="Udwary D."/>
            <person name="Xiang L."/>
            <person name="Gontang E."/>
            <person name="Richardson P."/>
        </authorList>
    </citation>
    <scope>NUCLEOTIDE SEQUENCE [LARGE SCALE GENOMIC DNA]</scope>
    <source>
        <strain evidence="2">CNS-205</strain>
    </source>
</reference>
<gene>
    <name evidence="2" type="ordered locus">Sare_5090</name>
</gene>
<keyword evidence="1" id="KW-0472">Membrane</keyword>
<feature type="transmembrane region" description="Helical" evidence="1">
    <location>
        <begin position="57"/>
        <end position="76"/>
    </location>
</feature>
<accession>A8LXI4</accession>
<proteinExistence type="predicted"/>
<protein>
    <recommendedName>
        <fullName evidence="3">NfeD-like C-terminal domain-containing protein</fullName>
    </recommendedName>
</protein>
<evidence type="ECO:0008006" key="3">
    <source>
        <dbReference type="Google" id="ProtNLM"/>
    </source>
</evidence>
<dbReference type="Gene3D" id="2.40.50.140">
    <property type="entry name" value="Nucleic acid-binding proteins"/>
    <property type="match status" value="1"/>
</dbReference>
<dbReference type="PATRIC" id="fig|391037.6.peg.5137"/>
<dbReference type="AlphaFoldDB" id="A8LXI4"/>
<keyword evidence="1" id="KW-1133">Transmembrane helix</keyword>
<name>A8LXI4_SALAI</name>
<dbReference type="KEGG" id="saq:Sare_5090"/>
<feature type="transmembrane region" description="Helical" evidence="1">
    <location>
        <begin position="20"/>
        <end position="37"/>
    </location>
</feature>
<dbReference type="OrthoDB" id="4827181at2"/>
<organism evidence="2">
    <name type="scientific">Salinispora arenicola (strain CNS-205)</name>
    <dbReference type="NCBI Taxonomy" id="391037"/>
    <lineage>
        <taxon>Bacteria</taxon>
        <taxon>Bacillati</taxon>
        <taxon>Actinomycetota</taxon>
        <taxon>Actinomycetes</taxon>
        <taxon>Micromonosporales</taxon>
        <taxon>Micromonosporaceae</taxon>
        <taxon>Salinispora</taxon>
    </lineage>
</organism>
<sequence length="183" mass="18572">MISLLRSSATVQQMAMGTPIFLIIGAIGVAVLVLALISGDLLQFGQPDFDGPVSTEAVAGFASAFGFGGAIASELLDARTSGMVALAVAGGVLAAVPTAWVAARLGRAARNMPTDPTPTRTDVVGALGCVVTPVPVDGYGEVRVQVAGAPVKFNARADRPIPVGAQIFVVEALTDTSVHVEPY</sequence>